<dbReference type="EMBL" id="JBFOLJ010000005">
    <property type="protein sequence ID" value="KAL2537271.1"/>
    <property type="molecule type" value="Genomic_DNA"/>
</dbReference>
<sequence>MADIIEMKHIDRDEMADIITVNPRRDREIEEPGSIMLFESRDNEGETERLKKLGQNFVEDSGRSAAAKFEDRVHCYGVWTLVSDEDHRFTVDSWLKITDSQWSRG</sequence>
<dbReference type="Proteomes" id="UP001604277">
    <property type="component" value="Unassembled WGS sequence"/>
</dbReference>
<name>A0ABD1VIT3_9LAMI</name>
<comment type="caution">
    <text evidence="1">The sequence shown here is derived from an EMBL/GenBank/DDBJ whole genome shotgun (WGS) entry which is preliminary data.</text>
</comment>
<gene>
    <name evidence="1" type="ORF">Fot_18662</name>
</gene>
<keyword evidence="2" id="KW-1185">Reference proteome</keyword>
<dbReference type="AlphaFoldDB" id="A0ABD1VIT3"/>
<proteinExistence type="predicted"/>
<reference evidence="2" key="1">
    <citation type="submission" date="2024-07" db="EMBL/GenBank/DDBJ databases">
        <title>Two chromosome-level genome assemblies of Korean endemic species Abeliophyllum distichum and Forsythia ovata (Oleaceae).</title>
        <authorList>
            <person name="Jang H."/>
        </authorList>
    </citation>
    <scope>NUCLEOTIDE SEQUENCE [LARGE SCALE GENOMIC DNA]</scope>
</reference>
<protein>
    <submittedName>
        <fullName evidence="1">Uncharacterized protein</fullName>
    </submittedName>
</protein>
<evidence type="ECO:0000313" key="1">
    <source>
        <dbReference type="EMBL" id="KAL2537271.1"/>
    </source>
</evidence>
<accession>A0ABD1VIT3</accession>
<organism evidence="1 2">
    <name type="scientific">Forsythia ovata</name>
    <dbReference type="NCBI Taxonomy" id="205694"/>
    <lineage>
        <taxon>Eukaryota</taxon>
        <taxon>Viridiplantae</taxon>
        <taxon>Streptophyta</taxon>
        <taxon>Embryophyta</taxon>
        <taxon>Tracheophyta</taxon>
        <taxon>Spermatophyta</taxon>
        <taxon>Magnoliopsida</taxon>
        <taxon>eudicotyledons</taxon>
        <taxon>Gunneridae</taxon>
        <taxon>Pentapetalae</taxon>
        <taxon>asterids</taxon>
        <taxon>lamiids</taxon>
        <taxon>Lamiales</taxon>
        <taxon>Oleaceae</taxon>
        <taxon>Forsythieae</taxon>
        <taxon>Forsythia</taxon>
    </lineage>
</organism>
<evidence type="ECO:0000313" key="2">
    <source>
        <dbReference type="Proteomes" id="UP001604277"/>
    </source>
</evidence>